<gene>
    <name evidence="2" type="ORF">GJV18_05110</name>
</gene>
<proteinExistence type="predicted"/>
<name>A0A6I4KQ67_9PSED</name>
<comment type="caution">
    <text evidence="2">The sequence shown here is derived from an EMBL/GenBank/DDBJ whole genome shotgun (WGS) entry which is preliminary data.</text>
</comment>
<dbReference type="Pfam" id="PF07963">
    <property type="entry name" value="N_methyl"/>
    <property type="match status" value="1"/>
</dbReference>
<dbReference type="SUPFAM" id="SSF54523">
    <property type="entry name" value="Pili subunits"/>
    <property type="match status" value="1"/>
</dbReference>
<sequence>MSLHKPQLGFSLIELMITIILSSLLLLGVLQLYINTSATDRTSNELARVQESGRVALELIAREARRAGYQGCVGAGTTTEAGGITYPDGALVGALVGTADSITFHYARPNPAGTFPNRTCFDSDGDGALDPMEPYQVTFSDCGDNLCISAPDIGLNQQLVANANFANIGYIEACGANTCLRDAATADMANVRKLQITLAVNDSRGEFAVPRTFTSVIELRNRL</sequence>
<keyword evidence="1" id="KW-0812">Transmembrane</keyword>
<evidence type="ECO:0000313" key="3">
    <source>
        <dbReference type="Proteomes" id="UP000429555"/>
    </source>
</evidence>
<dbReference type="NCBIfam" id="TIGR02532">
    <property type="entry name" value="IV_pilin_GFxxxE"/>
    <property type="match status" value="1"/>
</dbReference>
<protein>
    <submittedName>
        <fullName evidence="2">Prepilin-type N-terminal cleavage/methylation domain-containing protein</fullName>
    </submittedName>
</protein>
<dbReference type="InterPro" id="IPR012902">
    <property type="entry name" value="N_methyl_site"/>
</dbReference>
<evidence type="ECO:0000313" key="2">
    <source>
        <dbReference type="EMBL" id="MVW74690.1"/>
    </source>
</evidence>
<keyword evidence="1" id="KW-0472">Membrane</keyword>
<accession>A0A6I4KQ67</accession>
<reference evidence="2 3" key="1">
    <citation type="submission" date="2019-11" db="EMBL/GenBank/DDBJ databases">
        <title>Pseudomonas flavidum sp. nov., isolated from Baiyang Lake.</title>
        <authorList>
            <person name="Zhao Y."/>
        </authorList>
    </citation>
    <scope>NUCLEOTIDE SEQUENCE [LARGE SCALE GENOMIC DNA]</scope>
    <source>
        <strain evidence="3">R-22-3 w-18</strain>
    </source>
</reference>
<dbReference type="InterPro" id="IPR045584">
    <property type="entry name" value="Pilin-like"/>
</dbReference>
<organism evidence="2 3">
    <name type="scientific">Pseudomonas xionganensis</name>
    <dbReference type="NCBI Taxonomy" id="2654845"/>
    <lineage>
        <taxon>Bacteria</taxon>
        <taxon>Pseudomonadati</taxon>
        <taxon>Pseudomonadota</taxon>
        <taxon>Gammaproteobacteria</taxon>
        <taxon>Pseudomonadales</taxon>
        <taxon>Pseudomonadaceae</taxon>
        <taxon>Pseudomonas</taxon>
    </lineage>
</organism>
<dbReference type="RefSeq" id="WP_160343625.1">
    <property type="nucleotide sequence ID" value="NZ_WKJZ01000001.1"/>
</dbReference>
<dbReference type="Proteomes" id="UP000429555">
    <property type="component" value="Unassembled WGS sequence"/>
</dbReference>
<keyword evidence="1" id="KW-1133">Transmembrane helix</keyword>
<dbReference type="EMBL" id="WKJZ01000001">
    <property type="protein sequence ID" value="MVW74690.1"/>
    <property type="molecule type" value="Genomic_DNA"/>
</dbReference>
<dbReference type="AlphaFoldDB" id="A0A6I4KQ67"/>
<keyword evidence="3" id="KW-1185">Reference proteome</keyword>
<evidence type="ECO:0000256" key="1">
    <source>
        <dbReference type="SAM" id="Phobius"/>
    </source>
</evidence>
<feature type="transmembrane region" description="Helical" evidence="1">
    <location>
        <begin position="12"/>
        <end position="34"/>
    </location>
</feature>